<dbReference type="InterPro" id="IPR002954">
    <property type="entry name" value="Salm_SPAgM"/>
</dbReference>
<accession>A0ABS5Y859</accession>
<dbReference type="EMBL" id="JAFJYC010000001">
    <property type="protein sequence ID" value="MBT9431168.1"/>
    <property type="molecule type" value="Genomic_DNA"/>
</dbReference>
<name>A0ABS5Y859_9GAMM</name>
<sequence length="153" mass="18703">MRLRRDIERLRARCEQRRQTLAATLAALARQRETLVARLRTLAEQQQVLVQQMALTWPQGVVSHRALMLHQRRLMARREENRQLADRQQQLEQDVMALDEQQRDALCQQRAWQRKREKYDGWLERQRQAHRLMQLYRQETETEEMMTWNRSRG</sequence>
<gene>
    <name evidence="2" type="ORF">JZM24_01520</name>
</gene>
<keyword evidence="3" id="KW-1185">Reference proteome</keyword>
<protein>
    <submittedName>
        <fullName evidence="2">Uncharacterized protein</fullName>
    </submittedName>
</protein>
<dbReference type="Proteomes" id="UP000811282">
    <property type="component" value="Unassembled WGS sequence"/>
</dbReference>
<feature type="coiled-coil region" evidence="1">
    <location>
        <begin position="74"/>
        <end position="101"/>
    </location>
</feature>
<evidence type="ECO:0000313" key="3">
    <source>
        <dbReference type="Proteomes" id="UP000811282"/>
    </source>
</evidence>
<evidence type="ECO:0000256" key="1">
    <source>
        <dbReference type="SAM" id="Coils"/>
    </source>
</evidence>
<organism evidence="2 3">
    <name type="scientific">Candidatus Sodalis endolongispinus</name>
    <dbReference type="NCBI Taxonomy" id="2812662"/>
    <lineage>
        <taxon>Bacteria</taxon>
        <taxon>Pseudomonadati</taxon>
        <taxon>Pseudomonadota</taxon>
        <taxon>Gammaproteobacteria</taxon>
        <taxon>Enterobacterales</taxon>
        <taxon>Bruguierivoracaceae</taxon>
        <taxon>Sodalis</taxon>
    </lineage>
</organism>
<proteinExistence type="predicted"/>
<dbReference type="RefSeq" id="WP_215668328.1">
    <property type="nucleotide sequence ID" value="NZ_JAFJYC010000001.1"/>
</dbReference>
<comment type="caution">
    <text evidence="2">The sequence shown here is derived from an EMBL/GenBank/DDBJ whole genome shotgun (WGS) entry which is preliminary data.</text>
</comment>
<reference evidence="2 3" key="1">
    <citation type="journal article" date="2021" name="Genome Biol. Evol.">
        <title>The evolution of interdependence in a four-way mealybug symbiosis.</title>
        <authorList>
            <person name="Garber A.I."/>
            <person name="Kupper M."/>
            <person name="Laetsch D.R."/>
            <person name="Weldon S.R."/>
            <person name="Ladinsky M.S."/>
            <person name="Bjorkman P.J."/>
            <person name="McCutcheon J.P."/>
        </authorList>
    </citation>
    <scope>NUCLEOTIDE SEQUENCE [LARGE SCALE GENOMIC DNA]</scope>
    <source>
        <strain evidence="2">SOD</strain>
    </source>
</reference>
<evidence type="ECO:0000313" key="2">
    <source>
        <dbReference type="EMBL" id="MBT9431168.1"/>
    </source>
</evidence>
<keyword evidence="1" id="KW-0175">Coiled coil</keyword>
<dbReference type="Pfam" id="PF02090">
    <property type="entry name" value="SPAM"/>
    <property type="match status" value="1"/>
</dbReference>